<dbReference type="EMBL" id="JARK01001388">
    <property type="protein sequence ID" value="EYC11055.1"/>
    <property type="molecule type" value="Genomic_DNA"/>
</dbReference>
<organism evidence="2 3">
    <name type="scientific">Ancylostoma ceylanicum</name>
    <dbReference type="NCBI Taxonomy" id="53326"/>
    <lineage>
        <taxon>Eukaryota</taxon>
        <taxon>Metazoa</taxon>
        <taxon>Ecdysozoa</taxon>
        <taxon>Nematoda</taxon>
        <taxon>Chromadorea</taxon>
        <taxon>Rhabditida</taxon>
        <taxon>Rhabditina</taxon>
        <taxon>Rhabditomorpha</taxon>
        <taxon>Strongyloidea</taxon>
        <taxon>Ancylostomatidae</taxon>
        <taxon>Ancylostomatinae</taxon>
        <taxon>Ancylostoma</taxon>
    </lineage>
</organism>
<evidence type="ECO:0000256" key="1">
    <source>
        <dbReference type="SAM" id="MobiDB-lite"/>
    </source>
</evidence>
<comment type="caution">
    <text evidence="2">The sequence shown here is derived from an EMBL/GenBank/DDBJ whole genome shotgun (WGS) entry which is preliminary data.</text>
</comment>
<keyword evidence="3" id="KW-1185">Reference proteome</keyword>
<accession>A0A016U7E1</accession>
<proteinExistence type="predicted"/>
<evidence type="ECO:0000313" key="2">
    <source>
        <dbReference type="EMBL" id="EYC11055.1"/>
    </source>
</evidence>
<gene>
    <name evidence="2" type="primary">Acey_s0052.g2190</name>
    <name evidence="2" type="ORF">Y032_0052g2190</name>
</gene>
<dbReference type="Proteomes" id="UP000024635">
    <property type="component" value="Unassembled WGS sequence"/>
</dbReference>
<protein>
    <submittedName>
        <fullName evidence="2">Uncharacterized protein</fullName>
    </submittedName>
</protein>
<feature type="region of interest" description="Disordered" evidence="1">
    <location>
        <begin position="1"/>
        <end position="82"/>
    </location>
</feature>
<sequence length="99" mass="10467">MSGPVPGIFLTTGPWRNIGRVSSTAGPTRIQPPPTDPHPGVLLSTGPKRTQLPSADPCLGVFLTTGPRKTHPPPSDPRPRDFAVTCPTQTQSILHGLKT</sequence>
<reference evidence="3" key="1">
    <citation type="journal article" date="2015" name="Nat. Genet.">
        <title>The genome and transcriptome of the zoonotic hookworm Ancylostoma ceylanicum identify infection-specific gene families.</title>
        <authorList>
            <person name="Schwarz E.M."/>
            <person name="Hu Y."/>
            <person name="Antoshechkin I."/>
            <person name="Miller M.M."/>
            <person name="Sternberg P.W."/>
            <person name="Aroian R.V."/>
        </authorList>
    </citation>
    <scope>NUCLEOTIDE SEQUENCE</scope>
    <source>
        <strain evidence="3">HY135</strain>
    </source>
</reference>
<evidence type="ECO:0000313" key="3">
    <source>
        <dbReference type="Proteomes" id="UP000024635"/>
    </source>
</evidence>
<dbReference type="AlphaFoldDB" id="A0A016U7E1"/>
<name>A0A016U7E1_9BILA</name>